<evidence type="ECO:0000313" key="1">
    <source>
        <dbReference type="EMBL" id="QIF92925.1"/>
    </source>
</evidence>
<proteinExistence type="predicted"/>
<dbReference type="EMBL" id="CP047344">
    <property type="protein sequence ID" value="QIF92925.1"/>
    <property type="molecule type" value="Genomic_DNA"/>
</dbReference>
<organism evidence="1 2">
    <name type="scientific">Proteus vulgaris</name>
    <dbReference type="NCBI Taxonomy" id="585"/>
    <lineage>
        <taxon>Bacteria</taxon>
        <taxon>Pseudomonadati</taxon>
        <taxon>Pseudomonadota</taxon>
        <taxon>Gammaproteobacteria</taxon>
        <taxon>Enterobacterales</taxon>
        <taxon>Morganellaceae</taxon>
        <taxon>Proteus</taxon>
    </lineage>
</organism>
<name>A0A6G6SEI8_PROVU</name>
<protein>
    <submittedName>
        <fullName evidence="1">Uncharacterized protein</fullName>
    </submittedName>
</protein>
<gene>
    <name evidence="1" type="ORF">GTH24_03045</name>
</gene>
<evidence type="ECO:0000313" key="2">
    <source>
        <dbReference type="Proteomes" id="UP000503287"/>
    </source>
</evidence>
<sequence length="33" mass="4059">MFRCDGARFYQLRRVEYSLLSEKIIKIVYMSNK</sequence>
<dbReference type="AlphaFoldDB" id="A0A6G6SEI8"/>
<keyword evidence="2" id="KW-1185">Reference proteome</keyword>
<dbReference type="Proteomes" id="UP000503287">
    <property type="component" value="Chromosome"/>
</dbReference>
<dbReference type="OrthoDB" id="6456947at2"/>
<dbReference type="AntiFam" id="ANF00260">
    <property type="entry name" value="Protein of unknown function (DUF2575)"/>
</dbReference>
<accession>A0A6G6SEI8</accession>
<reference evidence="1 2" key="1">
    <citation type="submission" date="2020-01" db="EMBL/GenBank/DDBJ databases">
        <title>The genomic epidemiology of tigecycline resistance gene tet(X) variants in a swine farm in China.</title>
        <authorList>
            <person name="Peng K."/>
            <person name="Li R."/>
        </authorList>
    </citation>
    <scope>NUCLEOTIDE SEQUENCE [LARGE SCALE GENOMIC DNA]</scope>
    <source>
        <strain evidence="1 2">ZN3</strain>
    </source>
</reference>